<dbReference type="Proteomes" id="UP000198762">
    <property type="component" value="Unassembled WGS sequence"/>
</dbReference>
<evidence type="ECO:0000313" key="4">
    <source>
        <dbReference type="EMBL" id="SET87152.1"/>
    </source>
</evidence>
<dbReference type="InterPro" id="IPR020845">
    <property type="entry name" value="AMP-binding_CS"/>
</dbReference>
<name>A0A1I0HSX6_9GAMM</name>
<comment type="similarity">
    <text evidence="1">Belongs to the ATP-dependent AMP-binding enzyme family.</text>
</comment>
<dbReference type="AlphaFoldDB" id="A0A1I0HSX6"/>
<dbReference type="STRING" id="430453.SAMN04487962_13417"/>
<organism evidence="4 5">
    <name type="scientific">Marinobacter segnicrescens</name>
    <dbReference type="NCBI Taxonomy" id="430453"/>
    <lineage>
        <taxon>Bacteria</taxon>
        <taxon>Pseudomonadati</taxon>
        <taxon>Pseudomonadota</taxon>
        <taxon>Gammaproteobacteria</taxon>
        <taxon>Pseudomonadales</taxon>
        <taxon>Marinobacteraceae</taxon>
        <taxon>Marinobacter</taxon>
    </lineage>
</organism>
<evidence type="ECO:0000256" key="2">
    <source>
        <dbReference type="ARBA" id="ARBA00022598"/>
    </source>
</evidence>
<dbReference type="PANTHER" id="PTHR43201:SF5">
    <property type="entry name" value="MEDIUM-CHAIN ACYL-COA LIGASE ACSF2, MITOCHONDRIAL"/>
    <property type="match status" value="1"/>
</dbReference>
<gene>
    <name evidence="4" type="ORF">SAMN04487962_13417</name>
</gene>
<dbReference type="PANTHER" id="PTHR43201">
    <property type="entry name" value="ACYL-COA SYNTHETASE"/>
    <property type="match status" value="1"/>
</dbReference>
<protein>
    <submittedName>
        <fullName evidence="4">Fatty-acyl-CoA synthase</fullName>
    </submittedName>
</protein>
<accession>A0A1I0HSX6</accession>
<dbReference type="RefSeq" id="WP_091854854.1">
    <property type="nucleotide sequence ID" value="NZ_FOHZ01000034.1"/>
</dbReference>
<dbReference type="SUPFAM" id="SSF56801">
    <property type="entry name" value="Acetyl-CoA synthetase-like"/>
    <property type="match status" value="1"/>
</dbReference>
<evidence type="ECO:0000256" key="1">
    <source>
        <dbReference type="ARBA" id="ARBA00006432"/>
    </source>
</evidence>
<dbReference type="InterPro" id="IPR000873">
    <property type="entry name" value="AMP-dep_synth/lig_dom"/>
</dbReference>
<keyword evidence="2" id="KW-0436">Ligase</keyword>
<reference evidence="5" key="1">
    <citation type="submission" date="2016-10" db="EMBL/GenBank/DDBJ databases">
        <authorList>
            <person name="Varghese N."/>
            <person name="Submissions S."/>
        </authorList>
    </citation>
    <scope>NUCLEOTIDE SEQUENCE [LARGE SCALE GENOMIC DNA]</scope>
    <source>
        <strain evidence="5">CGMCC 1.6489</strain>
    </source>
</reference>
<evidence type="ECO:0000259" key="3">
    <source>
        <dbReference type="Pfam" id="PF00501"/>
    </source>
</evidence>
<dbReference type="InterPro" id="IPR045851">
    <property type="entry name" value="AMP-bd_C_sf"/>
</dbReference>
<sequence length="555" mass="62264">MTLAERSLHNRWYDNTTQALFAEVCAAQPDKVAIVFEGEEITYRVLQERVNQLSQGLISLGVGKGDVVSVLPSPTPEFACLYFATLQLGAIINPLNLLWGVLEFQGVLPRNNPRVIVTVDHYADRDYIRTLKESIPDLQVEGARVSSEAIPALTHMVCLSRQRLRHDGFLDFSDLEQRGADWDQATFDRLITEGRPTDIQFMCQTSGTTGLSKSALWDHRPPLATAHFGARNLCYQEGDSYINLSPFYHNSGLFGLNLSLTLAGSTLHLMEQFRPEQALKIIDKYKVTATFGFDSHWQGLFRAPGFSGYDFTICKAVLAGEPRSYDLVKEMCPEGATINNLYAQTENGPLVSLAEHDCMDYRIKKYTHGRPLSGVEVVIKDLETGDRVVQGQPGEICYRSPFLFRGYHRQEEETRQSFDEEGYFHSGDYGTFDNGYITFLGRLGGVLKTGGENVSTVRVTNLLLEVFQDAFDDVKTIGVPDDYWGSKIVAFVRPRAGHALGSTRDIREACKGVMAIYEIPQEFLEWEGAWPVTPEGKIDFRKLDAEARSRLGLDH</sequence>
<dbReference type="GO" id="GO:0006631">
    <property type="term" value="P:fatty acid metabolic process"/>
    <property type="evidence" value="ECO:0007669"/>
    <property type="project" value="TreeGrafter"/>
</dbReference>
<dbReference type="Pfam" id="PF00501">
    <property type="entry name" value="AMP-binding"/>
    <property type="match status" value="1"/>
</dbReference>
<dbReference type="PROSITE" id="PS00455">
    <property type="entry name" value="AMP_BINDING"/>
    <property type="match status" value="1"/>
</dbReference>
<proteinExistence type="inferred from homology"/>
<dbReference type="OrthoDB" id="9803968at2"/>
<dbReference type="Gene3D" id="3.30.300.30">
    <property type="match status" value="1"/>
</dbReference>
<dbReference type="GO" id="GO:0031956">
    <property type="term" value="F:medium-chain fatty acid-CoA ligase activity"/>
    <property type="evidence" value="ECO:0007669"/>
    <property type="project" value="TreeGrafter"/>
</dbReference>
<dbReference type="EMBL" id="FOHZ01000034">
    <property type="protein sequence ID" value="SET87152.1"/>
    <property type="molecule type" value="Genomic_DNA"/>
</dbReference>
<dbReference type="InterPro" id="IPR042099">
    <property type="entry name" value="ANL_N_sf"/>
</dbReference>
<evidence type="ECO:0000313" key="5">
    <source>
        <dbReference type="Proteomes" id="UP000198762"/>
    </source>
</evidence>
<feature type="domain" description="AMP-dependent synthetase/ligase" evidence="3">
    <location>
        <begin position="21"/>
        <end position="408"/>
    </location>
</feature>
<keyword evidence="5" id="KW-1185">Reference proteome</keyword>
<dbReference type="Gene3D" id="3.40.50.12780">
    <property type="entry name" value="N-terminal domain of ligase-like"/>
    <property type="match status" value="1"/>
</dbReference>